<feature type="region of interest" description="Disordered" evidence="1">
    <location>
        <begin position="109"/>
        <end position="129"/>
    </location>
</feature>
<dbReference type="EMBL" id="DS995705">
    <property type="protein sequence ID" value="EEQ33183.1"/>
    <property type="molecule type" value="Genomic_DNA"/>
</dbReference>
<dbReference type="VEuPathDB" id="FungiDB:MCYG_06002"/>
<gene>
    <name evidence="2" type="ORF">MCYG_06002</name>
</gene>
<evidence type="ECO:0000313" key="3">
    <source>
        <dbReference type="Proteomes" id="UP000002035"/>
    </source>
</evidence>
<reference evidence="3" key="1">
    <citation type="journal article" date="2012" name="MBio">
        <title>Comparative genome analysis of Trichophyton rubrum and related dermatophytes reveals candidate genes involved in infection.</title>
        <authorList>
            <person name="Martinez D.A."/>
            <person name="Oliver B.G."/>
            <person name="Graeser Y."/>
            <person name="Goldberg J.M."/>
            <person name="Li W."/>
            <person name="Martinez-Rossi N.M."/>
            <person name="Monod M."/>
            <person name="Shelest E."/>
            <person name="Barton R.C."/>
            <person name="Birch E."/>
            <person name="Brakhage A.A."/>
            <person name="Chen Z."/>
            <person name="Gurr S.J."/>
            <person name="Heiman D."/>
            <person name="Heitman J."/>
            <person name="Kosti I."/>
            <person name="Rossi A."/>
            <person name="Saif S."/>
            <person name="Samalova M."/>
            <person name="Saunders C.W."/>
            <person name="Shea T."/>
            <person name="Summerbell R.C."/>
            <person name="Xu J."/>
            <person name="Young S."/>
            <person name="Zeng Q."/>
            <person name="Birren B.W."/>
            <person name="Cuomo C.A."/>
            <person name="White T.C."/>
        </authorList>
    </citation>
    <scope>NUCLEOTIDE SEQUENCE [LARGE SCALE GENOMIC DNA]</scope>
    <source>
        <strain evidence="3">ATCC MYA-4605 / CBS 113480</strain>
    </source>
</reference>
<sequence length="155" mass="16959">MSSLGISTACLGPLEANLFRRPDPVSVLQGKSTGDAGEGSTRYDEDNYTIRPHSGMGDDGWMGEQQTFKYSISSRPPAPSADRYSDVSRPCGNLVYGWAESVRKVARGLGRGRSGSTRPFHDTSTPSLADRNTMVSQHYIREFRLAVGIDVRVIM</sequence>
<dbReference type="RefSeq" id="XP_002846133.1">
    <property type="nucleotide sequence ID" value="XM_002846087.1"/>
</dbReference>
<dbReference type="OrthoDB" id="10671447at2759"/>
<keyword evidence="3" id="KW-1185">Reference proteome</keyword>
<protein>
    <submittedName>
        <fullName evidence="2">Uncharacterized protein</fullName>
    </submittedName>
</protein>
<dbReference type="HOGENOM" id="CLU_1695062_0_0_1"/>
<dbReference type="GeneID" id="9224823"/>
<evidence type="ECO:0000256" key="1">
    <source>
        <dbReference type="SAM" id="MobiDB-lite"/>
    </source>
</evidence>
<dbReference type="AlphaFoldDB" id="C5FTI0"/>
<name>C5FTI0_ARTOC</name>
<proteinExistence type="predicted"/>
<accession>C5FTI0</accession>
<evidence type="ECO:0000313" key="2">
    <source>
        <dbReference type="EMBL" id="EEQ33183.1"/>
    </source>
</evidence>
<organism evidence="2 3">
    <name type="scientific">Arthroderma otae (strain ATCC MYA-4605 / CBS 113480)</name>
    <name type="common">Microsporum canis</name>
    <dbReference type="NCBI Taxonomy" id="554155"/>
    <lineage>
        <taxon>Eukaryota</taxon>
        <taxon>Fungi</taxon>
        <taxon>Dikarya</taxon>
        <taxon>Ascomycota</taxon>
        <taxon>Pezizomycotina</taxon>
        <taxon>Eurotiomycetes</taxon>
        <taxon>Eurotiomycetidae</taxon>
        <taxon>Onygenales</taxon>
        <taxon>Arthrodermataceae</taxon>
        <taxon>Microsporum</taxon>
    </lineage>
</organism>
<feature type="region of interest" description="Disordered" evidence="1">
    <location>
        <begin position="25"/>
        <end position="62"/>
    </location>
</feature>
<dbReference type="Proteomes" id="UP000002035">
    <property type="component" value="Unassembled WGS sequence"/>
</dbReference>